<gene>
    <name evidence="1" type="ORF">HWQ67_07295</name>
</gene>
<comment type="caution">
    <text evidence="1">The sequence shown here is derived from an EMBL/GenBank/DDBJ whole genome shotgun (WGS) entry which is preliminary data.</text>
</comment>
<evidence type="ECO:0000313" key="1">
    <source>
        <dbReference type="EMBL" id="MBV6341387.1"/>
    </source>
</evidence>
<accession>A0ABS6RXM6</accession>
<protein>
    <recommendedName>
        <fullName evidence="3">Secreted protein</fullName>
    </recommendedName>
</protein>
<organism evidence="1 2">
    <name type="scientific">Candidatus Magnetobacterium casense</name>
    <dbReference type="NCBI Taxonomy" id="1455061"/>
    <lineage>
        <taxon>Bacteria</taxon>
        <taxon>Pseudomonadati</taxon>
        <taxon>Nitrospirota</taxon>
        <taxon>Thermodesulfovibrionia</taxon>
        <taxon>Thermodesulfovibrionales</taxon>
        <taxon>Candidatus Magnetobacteriaceae</taxon>
        <taxon>Candidatus Magnetobacterium</taxon>
    </lineage>
</organism>
<keyword evidence="2" id="KW-1185">Reference proteome</keyword>
<evidence type="ECO:0000313" key="2">
    <source>
        <dbReference type="Proteomes" id="UP001196980"/>
    </source>
</evidence>
<evidence type="ECO:0008006" key="3">
    <source>
        <dbReference type="Google" id="ProtNLM"/>
    </source>
</evidence>
<sequence>MIMPKVVALVNVWILLLFCALADGAVFVLTEKVDGYRVRMKTSSGQSPVVGKNEVTFELKAPTGRDVDDVDVGVTYAISGNMAQMASFVKSGSLYTGNLIFNVAASWDVFFVFEVRGQPQRVVRFTFEVR</sequence>
<name>A0ABS6RXM6_9BACT</name>
<reference evidence="1 2" key="1">
    <citation type="journal article" date="2020" name="J Geophys Res Biogeosci">
        <title>Magnetotaxis as an Adaptation to Enable Bacterial Shuttling of Microbial Sulfur and Sulfur Cycling Across Aquatic Oxic#Anoxic Interfaces.</title>
        <authorList>
            <person name="Li J."/>
            <person name="Liu P."/>
            <person name="Wang J."/>
            <person name="Roberts A.P."/>
            <person name="Pan Y."/>
        </authorList>
    </citation>
    <scope>NUCLEOTIDE SEQUENCE [LARGE SCALE GENOMIC DNA]</scope>
    <source>
        <strain evidence="1 2">MYR-1_YQ</strain>
    </source>
</reference>
<dbReference type="EMBL" id="JABXWD010000102">
    <property type="protein sequence ID" value="MBV6341387.1"/>
    <property type="molecule type" value="Genomic_DNA"/>
</dbReference>
<dbReference type="Proteomes" id="UP001196980">
    <property type="component" value="Unassembled WGS sequence"/>
</dbReference>
<proteinExistence type="predicted"/>